<evidence type="ECO:0000256" key="1">
    <source>
        <dbReference type="ARBA" id="ARBA00022737"/>
    </source>
</evidence>
<keyword evidence="1" id="KW-0677">Repeat</keyword>
<dbReference type="InterPro" id="IPR009091">
    <property type="entry name" value="RCC1/BLIP-II"/>
</dbReference>
<dbReference type="PANTHER" id="PTHR22870">
    <property type="entry name" value="REGULATOR OF CHROMOSOME CONDENSATION"/>
    <property type="match status" value="1"/>
</dbReference>
<dbReference type="Proteomes" id="UP001362999">
    <property type="component" value="Unassembled WGS sequence"/>
</dbReference>
<sequence>MALNQRILLSAGSNAHGQLSNTSIDDSHQFAPCSFSNCPPGTLPADSELLHLALGANHTIALLQFHDGARTELWGCGDGKSGQLGPLYEDDKEITILRPLTLPLERHGMSGYLPRLVAASWETSYVVLSRKDNPDVLISMGADDFGDLGIGTKREGKLPARDFHVVGLGHLSASVDLGSLVVESLAAGQHHVIVTLKSALGRVSVGWGTSRHGQLGDVVEKPFASSPTLLSNHDIVLAALGHQHTVFLHSSGSVSGMGSRKKRQLDGVDGILNARDVACSWTGTYVTTGDEGSWRILSAGNNANGQLGRLDDLHGALAPIKFPFTSTTHRLLRIACGSEHVLASFMVLASSATEVWGWGWNEHGNLGIGSTEDVRLPVKIWPPDASQTLHRCVEIWAGSGTSWIVVQ</sequence>
<reference evidence="3 4" key="1">
    <citation type="journal article" date="2024" name="J Genomics">
        <title>Draft genome sequencing and assembly of Favolaschia claudopus CIRM-BRFM 2984 isolated from oak limbs.</title>
        <authorList>
            <person name="Navarro D."/>
            <person name="Drula E."/>
            <person name="Chaduli D."/>
            <person name="Cazenave R."/>
            <person name="Ahrendt S."/>
            <person name="Wang J."/>
            <person name="Lipzen A."/>
            <person name="Daum C."/>
            <person name="Barry K."/>
            <person name="Grigoriev I.V."/>
            <person name="Favel A."/>
            <person name="Rosso M.N."/>
            <person name="Martin F."/>
        </authorList>
    </citation>
    <scope>NUCLEOTIDE SEQUENCE [LARGE SCALE GENOMIC DNA]</scope>
    <source>
        <strain evidence="3 4">CIRM-BRFM 2984</strain>
    </source>
</reference>
<dbReference type="EMBL" id="JAWWNJ010000001">
    <property type="protein sequence ID" value="KAK7063681.1"/>
    <property type="molecule type" value="Genomic_DNA"/>
</dbReference>
<feature type="repeat" description="RCC1" evidence="2">
    <location>
        <begin position="202"/>
        <end position="251"/>
    </location>
</feature>
<dbReference type="SUPFAM" id="SSF50985">
    <property type="entry name" value="RCC1/BLIP-II"/>
    <property type="match status" value="1"/>
</dbReference>
<dbReference type="Pfam" id="PF00415">
    <property type="entry name" value="RCC1"/>
    <property type="match status" value="2"/>
</dbReference>
<organism evidence="3 4">
    <name type="scientific">Favolaschia claudopus</name>
    <dbReference type="NCBI Taxonomy" id="2862362"/>
    <lineage>
        <taxon>Eukaryota</taxon>
        <taxon>Fungi</taxon>
        <taxon>Dikarya</taxon>
        <taxon>Basidiomycota</taxon>
        <taxon>Agaricomycotina</taxon>
        <taxon>Agaricomycetes</taxon>
        <taxon>Agaricomycetidae</taxon>
        <taxon>Agaricales</taxon>
        <taxon>Marasmiineae</taxon>
        <taxon>Mycenaceae</taxon>
        <taxon>Favolaschia</taxon>
    </lineage>
</organism>
<dbReference type="InterPro" id="IPR000408">
    <property type="entry name" value="Reg_chr_condens"/>
</dbReference>
<evidence type="ECO:0000313" key="3">
    <source>
        <dbReference type="EMBL" id="KAK7063681.1"/>
    </source>
</evidence>
<protein>
    <submittedName>
        <fullName evidence="3">Secretion-regulating guanine nucleotide exchange factor</fullName>
    </submittedName>
</protein>
<dbReference type="Gene3D" id="2.130.10.30">
    <property type="entry name" value="Regulator of chromosome condensation 1/beta-lactamase-inhibitor protein II"/>
    <property type="match status" value="2"/>
</dbReference>
<accession>A0AAW0EGJ6</accession>
<comment type="caution">
    <text evidence="3">The sequence shown here is derived from an EMBL/GenBank/DDBJ whole genome shotgun (WGS) entry which is preliminary data.</text>
</comment>
<dbReference type="PANTHER" id="PTHR22870:SF408">
    <property type="entry name" value="OS09G0560450 PROTEIN"/>
    <property type="match status" value="1"/>
</dbReference>
<proteinExistence type="predicted"/>
<dbReference type="AlphaFoldDB" id="A0AAW0EGJ6"/>
<name>A0AAW0EGJ6_9AGAR</name>
<gene>
    <name evidence="3" type="ORF">R3P38DRAFT_9058</name>
</gene>
<keyword evidence="4" id="KW-1185">Reference proteome</keyword>
<dbReference type="PROSITE" id="PS50012">
    <property type="entry name" value="RCC1_3"/>
    <property type="match status" value="3"/>
</dbReference>
<dbReference type="InterPro" id="IPR051210">
    <property type="entry name" value="Ub_ligase/GEF_domain"/>
</dbReference>
<evidence type="ECO:0000256" key="2">
    <source>
        <dbReference type="PROSITE-ProRule" id="PRU00235"/>
    </source>
</evidence>
<feature type="repeat" description="RCC1" evidence="2">
    <location>
        <begin position="294"/>
        <end position="347"/>
    </location>
</feature>
<feature type="repeat" description="RCC1" evidence="2">
    <location>
        <begin position="353"/>
        <end position="407"/>
    </location>
</feature>
<evidence type="ECO:0000313" key="4">
    <source>
        <dbReference type="Proteomes" id="UP001362999"/>
    </source>
</evidence>